<evidence type="ECO:0000256" key="2">
    <source>
        <dbReference type="ARBA" id="ARBA00008896"/>
    </source>
</evidence>
<organism evidence="10 11">
    <name type="scientific">Leptospira fainei serovar Hurstbridge str. BUT 6</name>
    <dbReference type="NCBI Taxonomy" id="1193011"/>
    <lineage>
        <taxon>Bacteria</taxon>
        <taxon>Pseudomonadati</taxon>
        <taxon>Spirochaetota</taxon>
        <taxon>Spirochaetia</taxon>
        <taxon>Leptospirales</taxon>
        <taxon>Leptospiraceae</taxon>
        <taxon>Leptospira</taxon>
    </lineage>
</organism>
<dbReference type="GO" id="GO:0016597">
    <property type="term" value="F:amino acid binding"/>
    <property type="evidence" value="ECO:0007669"/>
    <property type="project" value="InterPro"/>
</dbReference>
<dbReference type="PANTHER" id="PTHR45753">
    <property type="entry name" value="ORNITHINE CARBAMOYLTRANSFERASE, MITOCHONDRIAL"/>
    <property type="match status" value="1"/>
</dbReference>
<evidence type="ECO:0000313" key="11">
    <source>
        <dbReference type="Proteomes" id="UP000014540"/>
    </source>
</evidence>
<feature type="binding site" evidence="7">
    <location>
        <position position="193"/>
    </location>
    <ligand>
        <name>L-aspartate</name>
        <dbReference type="ChEBI" id="CHEBI:29991"/>
    </ligand>
</feature>
<evidence type="ECO:0000259" key="9">
    <source>
        <dbReference type="Pfam" id="PF02729"/>
    </source>
</evidence>
<dbReference type="AlphaFoldDB" id="S3UXH3"/>
<dbReference type="InterPro" id="IPR006132">
    <property type="entry name" value="Asp/Orn_carbamoyltranf_P-bd"/>
</dbReference>
<feature type="binding site" evidence="7">
    <location>
        <position position="82"/>
    </location>
    <ligand>
        <name>carbamoyl phosphate</name>
        <dbReference type="ChEBI" id="CHEBI:58228"/>
    </ligand>
</feature>
<feature type="binding site" evidence="7">
    <location>
        <position position="132"/>
    </location>
    <ligand>
        <name>carbamoyl phosphate</name>
        <dbReference type="ChEBI" id="CHEBI:58228"/>
    </ligand>
</feature>
<dbReference type="Pfam" id="PF02729">
    <property type="entry name" value="OTCace_N"/>
    <property type="match status" value="1"/>
</dbReference>
<dbReference type="NCBIfam" id="TIGR00670">
    <property type="entry name" value="asp_carb_tr"/>
    <property type="match status" value="1"/>
</dbReference>
<dbReference type="PANTHER" id="PTHR45753:SF6">
    <property type="entry name" value="ASPARTATE CARBAMOYLTRANSFERASE"/>
    <property type="match status" value="1"/>
</dbReference>
<gene>
    <name evidence="7 10" type="primary">pyrB</name>
    <name evidence="10" type="ORF">LEP1GSC058_4097</name>
</gene>
<feature type="binding site" evidence="7">
    <location>
        <position position="292"/>
    </location>
    <ligand>
        <name>carbamoyl phosphate</name>
        <dbReference type="ChEBI" id="CHEBI:58228"/>
    </ligand>
</feature>
<dbReference type="InterPro" id="IPR036901">
    <property type="entry name" value="Asp/Orn_carbamoylTrfase_sf"/>
</dbReference>
<dbReference type="Gene3D" id="3.40.50.1370">
    <property type="entry name" value="Aspartate/ornithine carbamoyltransferase"/>
    <property type="match status" value="2"/>
</dbReference>
<protein>
    <recommendedName>
        <fullName evidence="7">Aspartate carbamoyltransferase</fullName>
        <ecNumber evidence="7">2.1.3.2</ecNumber>
    </recommendedName>
    <alternativeName>
        <fullName evidence="7">Aspartate transcarbamylase</fullName>
        <shortName evidence="7">ATCase</shortName>
    </alternativeName>
</protein>
<evidence type="ECO:0000256" key="6">
    <source>
        <dbReference type="ARBA" id="ARBA00048859"/>
    </source>
</evidence>
<evidence type="ECO:0000256" key="1">
    <source>
        <dbReference type="ARBA" id="ARBA00004852"/>
    </source>
</evidence>
<dbReference type="InterPro" id="IPR006131">
    <property type="entry name" value="Asp_carbamoyltransf_Asp/Orn-bd"/>
</dbReference>
<evidence type="ECO:0000259" key="8">
    <source>
        <dbReference type="Pfam" id="PF00185"/>
    </source>
</evidence>
<dbReference type="FunFam" id="3.40.50.1370:FF:000021">
    <property type="entry name" value="Aspartate carbamoyltransferase"/>
    <property type="match status" value="1"/>
</dbReference>
<dbReference type="NCBIfam" id="NF002032">
    <property type="entry name" value="PRK00856.1"/>
    <property type="match status" value="1"/>
</dbReference>
<accession>S3UXH3</accession>
<evidence type="ECO:0000313" key="10">
    <source>
        <dbReference type="EMBL" id="EPG73029.1"/>
    </source>
</evidence>
<dbReference type="PROSITE" id="PS00097">
    <property type="entry name" value="CARBAMOYLTRANSFERASE"/>
    <property type="match status" value="1"/>
</dbReference>
<dbReference type="EMBL" id="AKWZ02000010">
    <property type="protein sequence ID" value="EPG73029.1"/>
    <property type="molecule type" value="Genomic_DNA"/>
</dbReference>
<feature type="binding site" evidence="7">
    <location>
        <position position="111"/>
    </location>
    <ligand>
        <name>L-aspartate</name>
        <dbReference type="ChEBI" id="CHEBI:29991"/>
    </ligand>
</feature>
<dbReference type="GO" id="GO:0006207">
    <property type="term" value="P:'de novo' pyrimidine nucleobase biosynthetic process"/>
    <property type="evidence" value="ECO:0007669"/>
    <property type="project" value="InterPro"/>
</dbReference>
<dbReference type="Pfam" id="PF00185">
    <property type="entry name" value="OTCace"/>
    <property type="match status" value="1"/>
</dbReference>
<feature type="domain" description="Aspartate/ornithine carbamoyltransferase Asp/Orn-binding" evidence="8">
    <location>
        <begin position="180"/>
        <end position="327"/>
    </location>
</feature>
<dbReference type="GO" id="GO:0044205">
    <property type="term" value="P:'de novo' UMP biosynthetic process"/>
    <property type="evidence" value="ECO:0007669"/>
    <property type="project" value="UniProtKB-UniRule"/>
</dbReference>
<dbReference type="Proteomes" id="UP000014540">
    <property type="component" value="Unassembled WGS sequence"/>
</dbReference>
<evidence type="ECO:0000256" key="3">
    <source>
        <dbReference type="ARBA" id="ARBA00022679"/>
    </source>
</evidence>
<feature type="binding site" evidence="7">
    <location>
        <position position="160"/>
    </location>
    <ligand>
        <name>carbamoyl phosphate</name>
        <dbReference type="ChEBI" id="CHEBI:58228"/>
    </ligand>
</feature>
<name>S3UXH3_9LEPT</name>
<comment type="subunit">
    <text evidence="7">Heterododecamer (2C3:3R2) of six catalytic PyrB chains organized as two trimers (C3), and six regulatory PyrI chains organized as three dimers (R2).</text>
</comment>
<feature type="binding site" evidence="7">
    <location>
        <position position="163"/>
    </location>
    <ligand>
        <name>carbamoyl phosphate</name>
        <dbReference type="ChEBI" id="CHEBI:58228"/>
    </ligand>
</feature>
<reference evidence="10" key="1">
    <citation type="submission" date="2013-04" db="EMBL/GenBank/DDBJ databases">
        <authorList>
            <person name="Harkins D.M."/>
            <person name="Durkin A.S."/>
            <person name="Selengut J.D."/>
            <person name="Sanka R."/>
            <person name="DePew J."/>
            <person name="Purushe J."/>
            <person name="Ahmed A."/>
            <person name="van der Linden H."/>
            <person name="Goris M.G.A."/>
            <person name="Hartskeerl R.A."/>
            <person name="Vinetz J.M."/>
            <person name="Sutton G.G."/>
            <person name="Nelson W.C."/>
            <person name="Fouts D.E."/>
        </authorList>
    </citation>
    <scope>NUCLEOTIDE SEQUENCE [LARGE SCALE GENOMIC DNA]</scope>
    <source>
        <strain evidence="10">BUT 6</strain>
    </source>
</reference>
<keyword evidence="11" id="KW-1185">Reference proteome</keyword>
<dbReference type="STRING" id="1193011.LEP1GSC058_4097"/>
<dbReference type="GO" id="GO:0004070">
    <property type="term" value="F:aspartate carbamoyltransferase activity"/>
    <property type="evidence" value="ECO:0007669"/>
    <property type="project" value="UniProtKB-UniRule"/>
</dbReference>
<sequence length="333" mass="37485">MPRNESFFVPKSLAYHSPRPILSIGMSYDHKNILDTEQFSKEDLDFLVRQTREMERLMEAGKAFGILEGKLLASLFFEASTRTRLSFEAAMERLGGRVISTVGFQFSSISKGETLYDTMKMIEAYADIAVIRHPVEGSSRIAAGAVSIPVINAGDGAGQHPTQALLDLYTIISEKGKLDGLVLAFIGDLKYGRTIHSLINLLRHYKVHLYLISPPELALPDSYKKGLSGFPISFEESEDIKKVWECDVAYVTRIQEERFPDHKEFERLKESFKVNKELILASKKDTTILHPLPRVNELSTDVDDLPNAAYFRQAKYGVVSRMTLLCLSLGVKF</sequence>
<feature type="domain" description="Aspartate/ornithine carbamoyltransferase carbamoyl-P binding" evidence="9">
    <location>
        <begin position="31"/>
        <end position="172"/>
    </location>
</feature>
<feature type="binding site" evidence="7">
    <location>
        <position position="253"/>
    </location>
    <ligand>
        <name>L-aspartate</name>
        <dbReference type="ChEBI" id="CHEBI:29991"/>
    </ligand>
</feature>
<comment type="similarity">
    <text evidence="2 7">Belongs to the aspartate/ornithine carbamoyltransferase superfamily. ATCase family.</text>
</comment>
<dbReference type="GO" id="GO:0006520">
    <property type="term" value="P:amino acid metabolic process"/>
    <property type="evidence" value="ECO:0007669"/>
    <property type="project" value="InterPro"/>
</dbReference>
<dbReference type="HAMAP" id="MF_00001">
    <property type="entry name" value="Asp_carb_tr"/>
    <property type="match status" value="1"/>
</dbReference>
<dbReference type="InterPro" id="IPR002082">
    <property type="entry name" value="Asp_carbamoyltransf"/>
</dbReference>
<evidence type="ECO:0000256" key="4">
    <source>
        <dbReference type="ARBA" id="ARBA00022975"/>
    </source>
</evidence>
<feature type="binding site" evidence="7">
    <location>
        <position position="293"/>
    </location>
    <ligand>
        <name>carbamoyl phosphate</name>
        <dbReference type="ChEBI" id="CHEBI:58228"/>
    </ligand>
</feature>
<dbReference type="SUPFAM" id="SSF53671">
    <property type="entry name" value="Aspartate/ornithine carbamoyltransferase"/>
    <property type="match status" value="1"/>
</dbReference>
<evidence type="ECO:0000256" key="5">
    <source>
        <dbReference type="ARBA" id="ARBA00043884"/>
    </source>
</evidence>
<comment type="pathway">
    <text evidence="1 7">Pyrimidine metabolism; UMP biosynthesis via de novo pathway; (S)-dihydroorotate from bicarbonate: step 2/3.</text>
</comment>
<comment type="catalytic activity">
    <reaction evidence="6 7">
        <text>carbamoyl phosphate + L-aspartate = N-carbamoyl-L-aspartate + phosphate + H(+)</text>
        <dbReference type="Rhea" id="RHEA:20013"/>
        <dbReference type="ChEBI" id="CHEBI:15378"/>
        <dbReference type="ChEBI" id="CHEBI:29991"/>
        <dbReference type="ChEBI" id="CHEBI:32814"/>
        <dbReference type="ChEBI" id="CHEBI:43474"/>
        <dbReference type="ChEBI" id="CHEBI:58228"/>
        <dbReference type="EC" id="2.1.3.2"/>
    </reaction>
</comment>
<dbReference type="InterPro" id="IPR006130">
    <property type="entry name" value="Asp/Orn_carbamoylTrfase"/>
</dbReference>
<dbReference type="EC" id="2.1.3.2" evidence="7"/>
<proteinExistence type="inferred from homology"/>
<dbReference type="PRINTS" id="PR00101">
    <property type="entry name" value="ATCASE"/>
</dbReference>
<dbReference type="PRINTS" id="PR00100">
    <property type="entry name" value="AOTCASE"/>
</dbReference>
<keyword evidence="4 7" id="KW-0665">Pyrimidine biosynthesis</keyword>
<feature type="binding site" evidence="7">
    <location>
        <position position="83"/>
    </location>
    <ligand>
        <name>carbamoyl phosphate</name>
        <dbReference type="ChEBI" id="CHEBI:58228"/>
    </ligand>
</feature>
<evidence type="ECO:0000256" key="7">
    <source>
        <dbReference type="HAMAP-Rule" id="MF_00001"/>
    </source>
</evidence>
<comment type="function">
    <text evidence="5 7">Catalyzes the condensation of carbamoyl phosphate and aspartate to form carbamoyl aspartate and inorganic phosphate, the committed step in the de novo pyrimidine nucleotide biosynthesis pathway.</text>
</comment>
<dbReference type="UniPathway" id="UPA00070">
    <property type="reaction ID" value="UER00116"/>
</dbReference>
<comment type="caution">
    <text evidence="10">The sequence shown here is derived from an EMBL/GenBank/DDBJ whole genome shotgun (WGS) entry which is preliminary data.</text>
</comment>
<keyword evidence="3 7" id="KW-0808">Transferase</keyword>